<dbReference type="Proteomes" id="UP000465302">
    <property type="component" value="Unassembled WGS sequence"/>
</dbReference>
<protein>
    <recommendedName>
        <fullName evidence="6">Secreted protein</fullName>
    </recommendedName>
</protein>
<evidence type="ECO:0000313" key="5">
    <source>
        <dbReference type="Proteomes" id="UP000465302"/>
    </source>
</evidence>
<reference evidence="2" key="3">
    <citation type="submission" date="2020-02" db="EMBL/GenBank/DDBJ databases">
        <authorList>
            <person name="Matsumoto Y."/>
            <person name="Motooka D."/>
            <person name="Nakamura S."/>
        </authorList>
    </citation>
    <scope>NUCLEOTIDE SEQUENCE</scope>
    <source>
        <strain evidence="2">JCM 6377</strain>
    </source>
</reference>
<keyword evidence="1" id="KW-0732">Signal</keyword>
<dbReference type="OrthoDB" id="4628477at2"/>
<name>A0A2A7N7J8_MYCAG</name>
<evidence type="ECO:0000313" key="3">
    <source>
        <dbReference type="EMBL" id="PEG39820.1"/>
    </source>
</evidence>
<reference evidence="2 5" key="2">
    <citation type="journal article" date="2019" name="Emerg. Microbes Infect.">
        <title>Comprehensive subspecies identification of 175 nontuberculous mycobacteria species based on 7547 genomic profiles.</title>
        <authorList>
            <person name="Matsumoto Y."/>
            <person name="Kinjo T."/>
            <person name="Motooka D."/>
            <person name="Nabeya D."/>
            <person name="Jung N."/>
            <person name="Uechi K."/>
            <person name="Horii T."/>
            <person name="Iida T."/>
            <person name="Fujita J."/>
            <person name="Nakamura S."/>
        </authorList>
    </citation>
    <scope>NUCLEOTIDE SEQUENCE [LARGE SCALE GENOMIC DNA]</scope>
    <source>
        <strain evidence="2 5">JCM 6377</strain>
    </source>
</reference>
<dbReference type="Proteomes" id="UP000220914">
    <property type="component" value="Unassembled WGS sequence"/>
</dbReference>
<dbReference type="EMBL" id="BLKS01000001">
    <property type="protein sequence ID" value="GFG52475.1"/>
    <property type="molecule type" value="Genomic_DNA"/>
</dbReference>
<keyword evidence="4" id="KW-1185">Reference proteome</keyword>
<gene>
    <name evidence="3" type="ORF">CQY20_09680</name>
    <name evidence="2" type="ORF">MAGR_39160</name>
</gene>
<organism evidence="3 4">
    <name type="scientific">Mycolicibacterium agri</name>
    <name type="common">Mycobacterium agri</name>
    <dbReference type="NCBI Taxonomy" id="36811"/>
    <lineage>
        <taxon>Bacteria</taxon>
        <taxon>Bacillati</taxon>
        <taxon>Actinomycetota</taxon>
        <taxon>Actinomycetes</taxon>
        <taxon>Mycobacteriales</taxon>
        <taxon>Mycobacteriaceae</taxon>
        <taxon>Mycolicibacterium</taxon>
    </lineage>
</organism>
<sequence>MGAAALAAGAAVVVPGVAAAEPTEPPPPPPPNVNAFEPVKPSEFAVYDGAAYAFTTPDGLTCMLQRSGGYGCSGVIPGAPEGANLVSGAIGGVPGFSNVVANPFANAGDIKPLPPNARLSYQTLSCGTDGSTTSCVDSRNQSGFVISPAGSFILNAVNPLVDRPEGTNPYFN</sequence>
<proteinExistence type="predicted"/>
<evidence type="ECO:0000313" key="2">
    <source>
        <dbReference type="EMBL" id="GFG52475.1"/>
    </source>
</evidence>
<accession>A0A2A7N7J8</accession>
<feature type="signal peptide" evidence="1">
    <location>
        <begin position="1"/>
        <end position="20"/>
    </location>
</feature>
<dbReference type="AlphaFoldDB" id="A0A2A7N7J8"/>
<comment type="caution">
    <text evidence="3">The sequence shown here is derived from an EMBL/GenBank/DDBJ whole genome shotgun (WGS) entry which is preliminary data.</text>
</comment>
<evidence type="ECO:0008006" key="6">
    <source>
        <dbReference type="Google" id="ProtNLM"/>
    </source>
</evidence>
<feature type="chain" id="PRO_5036315618" description="Secreted protein" evidence="1">
    <location>
        <begin position="21"/>
        <end position="172"/>
    </location>
</feature>
<reference evidence="3 4" key="1">
    <citation type="submission" date="2017-10" db="EMBL/GenBank/DDBJ databases">
        <title>The new phylogeny of genus Mycobacterium.</title>
        <authorList>
            <person name="Tortoli E."/>
            <person name="Trovato A."/>
            <person name="Cirillo D.M."/>
        </authorList>
    </citation>
    <scope>NUCLEOTIDE SEQUENCE [LARGE SCALE GENOMIC DNA]</scope>
    <source>
        <strain evidence="3 4">CCUG37673</strain>
    </source>
</reference>
<dbReference type="EMBL" id="PDCP01000013">
    <property type="protein sequence ID" value="PEG39820.1"/>
    <property type="molecule type" value="Genomic_DNA"/>
</dbReference>
<evidence type="ECO:0000313" key="4">
    <source>
        <dbReference type="Proteomes" id="UP000220914"/>
    </source>
</evidence>
<dbReference type="RefSeq" id="WP_097939876.1">
    <property type="nucleotide sequence ID" value="NZ_BLKS01000001.1"/>
</dbReference>
<evidence type="ECO:0000256" key="1">
    <source>
        <dbReference type="SAM" id="SignalP"/>
    </source>
</evidence>